<dbReference type="InterPro" id="IPR009057">
    <property type="entry name" value="Homeodomain-like_sf"/>
</dbReference>
<dbReference type="PRINTS" id="PR00032">
    <property type="entry name" value="HTHARAC"/>
</dbReference>
<dbReference type="Pfam" id="PF12833">
    <property type="entry name" value="HTH_18"/>
    <property type="match status" value="1"/>
</dbReference>
<dbReference type="PANTHER" id="PTHR46796:SF6">
    <property type="entry name" value="ARAC SUBFAMILY"/>
    <property type="match status" value="1"/>
</dbReference>
<name>A0ABT6W3U7_9ACTN</name>
<organism evidence="5 6">
    <name type="scientific">Streptantibioticus silvisoli</name>
    <dbReference type="NCBI Taxonomy" id="2705255"/>
    <lineage>
        <taxon>Bacteria</taxon>
        <taxon>Bacillati</taxon>
        <taxon>Actinomycetota</taxon>
        <taxon>Actinomycetes</taxon>
        <taxon>Kitasatosporales</taxon>
        <taxon>Streptomycetaceae</taxon>
        <taxon>Streptantibioticus</taxon>
    </lineage>
</organism>
<dbReference type="SMART" id="SM00342">
    <property type="entry name" value="HTH_ARAC"/>
    <property type="match status" value="1"/>
</dbReference>
<accession>A0ABT6W3U7</accession>
<dbReference type="InterPro" id="IPR018062">
    <property type="entry name" value="HTH_AraC-typ_CS"/>
</dbReference>
<dbReference type="SUPFAM" id="SSF46689">
    <property type="entry name" value="Homeodomain-like"/>
    <property type="match status" value="1"/>
</dbReference>
<evidence type="ECO:0000259" key="4">
    <source>
        <dbReference type="PROSITE" id="PS01124"/>
    </source>
</evidence>
<keyword evidence="3" id="KW-0804">Transcription</keyword>
<gene>
    <name evidence="5" type="ORF">POF43_022325</name>
</gene>
<dbReference type="PANTHER" id="PTHR46796">
    <property type="entry name" value="HTH-TYPE TRANSCRIPTIONAL ACTIVATOR RHAS-RELATED"/>
    <property type="match status" value="1"/>
</dbReference>
<reference evidence="5 6" key="1">
    <citation type="submission" date="2023-05" db="EMBL/GenBank/DDBJ databases">
        <title>Streptantibioticus silvisoli sp. nov., acidotolerant actinomycetes 1 from pine litter.</title>
        <authorList>
            <person name="Swiecimska M."/>
            <person name="Golinska P."/>
            <person name="Sangal V."/>
            <person name="Wachnowicz B."/>
            <person name="Goodfellow M."/>
        </authorList>
    </citation>
    <scope>NUCLEOTIDE SEQUENCE [LARGE SCALE GENOMIC DNA]</scope>
    <source>
        <strain evidence="5 6">SL54</strain>
    </source>
</reference>
<keyword evidence="6" id="KW-1185">Reference proteome</keyword>
<dbReference type="PROSITE" id="PS01124">
    <property type="entry name" value="HTH_ARAC_FAMILY_2"/>
    <property type="match status" value="1"/>
</dbReference>
<evidence type="ECO:0000256" key="2">
    <source>
        <dbReference type="ARBA" id="ARBA00023125"/>
    </source>
</evidence>
<dbReference type="Pfam" id="PF14525">
    <property type="entry name" value="AraC_binding_2"/>
    <property type="match status" value="1"/>
</dbReference>
<dbReference type="PROSITE" id="PS00041">
    <property type="entry name" value="HTH_ARAC_FAMILY_1"/>
    <property type="match status" value="1"/>
</dbReference>
<proteinExistence type="predicted"/>
<dbReference type="Proteomes" id="UP001156398">
    <property type="component" value="Unassembled WGS sequence"/>
</dbReference>
<evidence type="ECO:0000313" key="5">
    <source>
        <dbReference type="EMBL" id="MDI5965427.1"/>
    </source>
</evidence>
<feature type="domain" description="HTH araC/xylS-type" evidence="4">
    <location>
        <begin position="218"/>
        <end position="319"/>
    </location>
</feature>
<sequence>MMQVVFRAEDLPAQDRLSSLNEIFVNSEHPMRVVSAEPDEFLATARMLDLAEVDVVELTCSPSEVVRTPRLIRQHDPELLCVITALSGDIMVSQAGRETVLTGQEFAMYDSSTPFRLGFGTGAGPVTMVRAHLPREFLGVPVGRIERLLGRSLPGATGVGGLLRQFLTSTTTCSADYRPTDLPRVGTVARDLMTAVVAHHLDAEGTVPDDSRRRTLLMRIETFIQQQLPDPRLTPGTVAAAHHISLSYLHRLFAARDTTVAAWIRHQRLERARRDLADQALRDVPVHQIAARWGFKDHPTFTRAFRAAYGASPSDYRSVADAAVV</sequence>
<evidence type="ECO:0000313" key="6">
    <source>
        <dbReference type="Proteomes" id="UP001156398"/>
    </source>
</evidence>
<evidence type="ECO:0000256" key="1">
    <source>
        <dbReference type="ARBA" id="ARBA00023015"/>
    </source>
</evidence>
<evidence type="ECO:0000256" key="3">
    <source>
        <dbReference type="ARBA" id="ARBA00023163"/>
    </source>
</evidence>
<dbReference type="RefSeq" id="WP_271324606.1">
    <property type="nucleotide sequence ID" value="NZ_JAAGKO020000035.1"/>
</dbReference>
<dbReference type="InterPro" id="IPR018060">
    <property type="entry name" value="HTH_AraC"/>
</dbReference>
<comment type="caution">
    <text evidence="5">The sequence shown here is derived from an EMBL/GenBank/DDBJ whole genome shotgun (WGS) entry which is preliminary data.</text>
</comment>
<keyword evidence="2" id="KW-0238">DNA-binding</keyword>
<dbReference type="EMBL" id="JAAGKO020000035">
    <property type="protein sequence ID" value="MDI5965427.1"/>
    <property type="molecule type" value="Genomic_DNA"/>
</dbReference>
<dbReference type="InterPro" id="IPR020449">
    <property type="entry name" value="Tscrpt_reg_AraC-type_HTH"/>
</dbReference>
<dbReference type="InterPro" id="IPR035418">
    <property type="entry name" value="AraC-bd_2"/>
</dbReference>
<dbReference type="Gene3D" id="1.10.10.60">
    <property type="entry name" value="Homeodomain-like"/>
    <property type="match status" value="1"/>
</dbReference>
<keyword evidence="1" id="KW-0805">Transcription regulation</keyword>
<dbReference type="InterPro" id="IPR050204">
    <property type="entry name" value="AraC_XylS_family_regulators"/>
</dbReference>
<protein>
    <submittedName>
        <fullName evidence="5">Helix-turn-helix domain-containing protein</fullName>
    </submittedName>
</protein>